<proteinExistence type="predicted"/>
<gene>
    <name evidence="1" type="ORF">ACHE_51210S</name>
</gene>
<dbReference type="RefSeq" id="XP_043138534.1">
    <property type="nucleotide sequence ID" value="XM_043281012.1"/>
</dbReference>
<evidence type="ECO:0000313" key="2">
    <source>
        <dbReference type="Proteomes" id="UP000637239"/>
    </source>
</evidence>
<organism evidence="1 2">
    <name type="scientific">Aspergillus chevalieri</name>
    <name type="common">Eurotium chevalieri</name>
    <dbReference type="NCBI Taxonomy" id="182096"/>
    <lineage>
        <taxon>Eukaryota</taxon>
        <taxon>Fungi</taxon>
        <taxon>Dikarya</taxon>
        <taxon>Ascomycota</taxon>
        <taxon>Pezizomycotina</taxon>
        <taxon>Eurotiomycetes</taxon>
        <taxon>Eurotiomycetidae</taxon>
        <taxon>Eurotiales</taxon>
        <taxon>Aspergillaceae</taxon>
        <taxon>Aspergillus</taxon>
        <taxon>Aspergillus subgen. Aspergillus</taxon>
    </lineage>
</organism>
<evidence type="ECO:0000313" key="1">
    <source>
        <dbReference type="EMBL" id="BCR90012.1"/>
    </source>
</evidence>
<dbReference type="KEGG" id="ache:ACHE_51210S"/>
<reference evidence="1" key="2">
    <citation type="submission" date="2021-02" db="EMBL/GenBank/DDBJ databases">
        <title>Aspergillus chevalieri M1 genome sequence.</title>
        <authorList>
            <person name="Kadooka C."/>
            <person name="Mori K."/>
            <person name="Futagami T."/>
        </authorList>
    </citation>
    <scope>NUCLEOTIDE SEQUENCE</scope>
    <source>
        <strain evidence="1">M1</strain>
    </source>
</reference>
<dbReference type="AlphaFoldDB" id="A0A7R7VSI7"/>
<name>A0A7R7VSI7_ASPCH</name>
<dbReference type="GeneID" id="66984370"/>
<dbReference type="Proteomes" id="UP000637239">
    <property type="component" value="Chromosome 5"/>
</dbReference>
<protein>
    <submittedName>
        <fullName evidence="1">Uncharacterized protein</fullName>
    </submittedName>
</protein>
<dbReference type="EMBL" id="AP024420">
    <property type="protein sequence ID" value="BCR90012.1"/>
    <property type="molecule type" value="Genomic_DNA"/>
</dbReference>
<accession>A0A7R7VSI7</accession>
<sequence length="262" mass="30013">MVSTFRAESPNTWAEGSFYARGQLVPDQTEGKGRNGPFTKLKLRCFLLTPEALEALVCWPKRLEVFQLKFSFGDDYSTMGLHTEWTLAMLKQILAIHRSTLRSIKLYAVNVAGLADFDLREFESLEELSLSSACTGHQYPVQSYMMGSFTNLLAPRLRVFQWDLTLENQQHCEGMDSFDQKEEDWLRALVREALARGCPLQSIEIKFTPSSSHCFNGIYPWDRMDALGADLRPYGIKVRYNTPSINREEFSKTVENTKKQEA</sequence>
<keyword evidence="2" id="KW-1185">Reference proteome</keyword>
<reference evidence="1" key="1">
    <citation type="submission" date="2021-01" db="EMBL/GenBank/DDBJ databases">
        <authorList>
            <consortium name="Aspergillus chevalieri M1 genome sequencing consortium"/>
            <person name="Kazuki M."/>
            <person name="Futagami T."/>
        </authorList>
    </citation>
    <scope>NUCLEOTIDE SEQUENCE</scope>
    <source>
        <strain evidence="1">M1</strain>
    </source>
</reference>